<keyword evidence="1" id="KW-0378">Hydrolase</keyword>
<name>A0A4P9Y6I2_9FUNG</name>
<dbReference type="PROSITE" id="PS51770">
    <property type="entry name" value="HOTDOG_ACOT"/>
    <property type="match status" value="2"/>
</dbReference>
<accession>A0A4P9Y6I2</accession>
<dbReference type="InterPro" id="IPR029069">
    <property type="entry name" value="HotDog_dom_sf"/>
</dbReference>
<dbReference type="AlphaFoldDB" id="A0A4P9Y6I2"/>
<dbReference type="GO" id="GO:0006637">
    <property type="term" value="P:acyl-CoA metabolic process"/>
    <property type="evidence" value="ECO:0007669"/>
    <property type="project" value="TreeGrafter"/>
</dbReference>
<dbReference type="PANTHER" id="PTHR11049:SF16">
    <property type="entry name" value="PROTEIN VDLD"/>
    <property type="match status" value="1"/>
</dbReference>
<dbReference type="CDD" id="cd03442">
    <property type="entry name" value="BFIT_BACH"/>
    <property type="match status" value="2"/>
</dbReference>
<feature type="region of interest" description="Disordered" evidence="2">
    <location>
        <begin position="57"/>
        <end position="76"/>
    </location>
</feature>
<dbReference type="SUPFAM" id="SSF54637">
    <property type="entry name" value="Thioesterase/thiol ester dehydrase-isomerase"/>
    <property type="match status" value="2"/>
</dbReference>
<dbReference type="PANTHER" id="PTHR11049">
    <property type="entry name" value="ACYL COENZYME A THIOESTER HYDROLASE"/>
    <property type="match status" value="1"/>
</dbReference>
<feature type="domain" description="HotDog ACOT-type" evidence="3">
    <location>
        <begin position="71"/>
        <end position="183"/>
    </location>
</feature>
<evidence type="ECO:0000256" key="2">
    <source>
        <dbReference type="SAM" id="MobiDB-lite"/>
    </source>
</evidence>
<feature type="compositionally biased region" description="Low complexity" evidence="2">
    <location>
        <begin position="238"/>
        <end position="260"/>
    </location>
</feature>
<dbReference type="OrthoDB" id="3184331at2759"/>
<organism evidence="4 5">
    <name type="scientific">Piptocephalis cylindrospora</name>
    <dbReference type="NCBI Taxonomy" id="1907219"/>
    <lineage>
        <taxon>Eukaryota</taxon>
        <taxon>Fungi</taxon>
        <taxon>Fungi incertae sedis</taxon>
        <taxon>Zoopagomycota</taxon>
        <taxon>Zoopagomycotina</taxon>
        <taxon>Zoopagomycetes</taxon>
        <taxon>Zoopagales</taxon>
        <taxon>Piptocephalidaceae</taxon>
        <taxon>Piptocephalis</taxon>
    </lineage>
</organism>
<dbReference type="Gene3D" id="3.10.129.10">
    <property type="entry name" value="Hotdog Thioesterase"/>
    <property type="match status" value="2"/>
</dbReference>
<dbReference type="GO" id="GO:0005829">
    <property type="term" value="C:cytosol"/>
    <property type="evidence" value="ECO:0007669"/>
    <property type="project" value="TreeGrafter"/>
</dbReference>
<protein>
    <submittedName>
        <fullName evidence="4">HotDog domain-containing protein</fullName>
    </submittedName>
</protein>
<evidence type="ECO:0000313" key="5">
    <source>
        <dbReference type="Proteomes" id="UP000267251"/>
    </source>
</evidence>
<feature type="domain" description="HotDog ACOT-type" evidence="3">
    <location>
        <begin position="273"/>
        <end position="386"/>
    </location>
</feature>
<dbReference type="InterPro" id="IPR006683">
    <property type="entry name" value="Thioestr_dom"/>
</dbReference>
<keyword evidence="5" id="KW-1185">Reference proteome</keyword>
<dbReference type="Proteomes" id="UP000267251">
    <property type="component" value="Unassembled WGS sequence"/>
</dbReference>
<dbReference type="EMBL" id="KZ987841">
    <property type="protein sequence ID" value="RKP14392.1"/>
    <property type="molecule type" value="Genomic_DNA"/>
</dbReference>
<dbReference type="Pfam" id="PF03061">
    <property type="entry name" value="4HBT"/>
    <property type="match status" value="2"/>
</dbReference>
<dbReference type="GO" id="GO:0052816">
    <property type="term" value="F:long-chain fatty acyl-CoA hydrolase activity"/>
    <property type="evidence" value="ECO:0007669"/>
    <property type="project" value="TreeGrafter"/>
</dbReference>
<gene>
    <name evidence="4" type="ORF">BJ684DRAFT_19198</name>
</gene>
<evidence type="ECO:0000256" key="1">
    <source>
        <dbReference type="ARBA" id="ARBA00022801"/>
    </source>
</evidence>
<dbReference type="InterPro" id="IPR033120">
    <property type="entry name" value="HOTDOG_ACOT"/>
</dbReference>
<feature type="region of interest" description="Disordered" evidence="2">
    <location>
        <begin position="235"/>
        <end position="260"/>
    </location>
</feature>
<sequence>MLRRITPSFIRQGRVPIRSLPITRALSAPAYSSSSLLARAHPPARIQASIVRSNPSQYSTISEERPTKSASSSRVTTTHVIVPEQLDRRGYVHGGDVLGWMDLSAACASGQFSGVACVTASVDAVHLIQPLRLGDLAILTSQVTRSWRSSMEVSIRVEAEHMLTGRRTLCSHAFITMVAMKEGRPTTVPELIPEGPEEVMMHAEADLRRSERFREREHRSKSKDSPKVIRDLRSYSDSLSATHTPTTSTSSLQLSRSPSTRTCGFLPAELTPADSFTESAETVLPAHTNMFGATFGGQMMKWMTQCALISAIRHCRKDLLLVSTDRLNFHSSTQVGDMITLRSVVSRSWGSSVEVYVTSESEGIGKGGSNTWSNDAFVTFVAVDDLDRPLSVPSLIPASAEEERMWEGGEARRALRLSQRAHVSADRG</sequence>
<evidence type="ECO:0000259" key="3">
    <source>
        <dbReference type="PROSITE" id="PS51770"/>
    </source>
</evidence>
<proteinExistence type="predicted"/>
<reference evidence="5" key="1">
    <citation type="journal article" date="2018" name="Nat. Microbiol.">
        <title>Leveraging single-cell genomics to expand the fungal tree of life.</title>
        <authorList>
            <person name="Ahrendt S.R."/>
            <person name="Quandt C.A."/>
            <person name="Ciobanu D."/>
            <person name="Clum A."/>
            <person name="Salamov A."/>
            <person name="Andreopoulos B."/>
            <person name="Cheng J.F."/>
            <person name="Woyke T."/>
            <person name="Pelin A."/>
            <person name="Henrissat B."/>
            <person name="Reynolds N.K."/>
            <person name="Benny G.L."/>
            <person name="Smith M.E."/>
            <person name="James T.Y."/>
            <person name="Grigoriev I.V."/>
        </authorList>
    </citation>
    <scope>NUCLEOTIDE SEQUENCE [LARGE SCALE GENOMIC DNA]</scope>
</reference>
<dbReference type="InterPro" id="IPR040170">
    <property type="entry name" value="Cytosol_ACT"/>
</dbReference>
<evidence type="ECO:0000313" key="4">
    <source>
        <dbReference type="EMBL" id="RKP14392.1"/>
    </source>
</evidence>